<dbReference type="PIRSF" id="PIRSF010386">
    <property type="entry name" value="RocB"/>
    <property type="match status" value="1"/>
</dbReference>
<dbReference type="Proteomes" id="UP001218246">
    <property type="component" value="Unassembled WGS sequence"/>
</dbReference>
<sequence length="534" mass="59883">MQKVETRWQTKEGLLQLIKELVHIQSITGSKEEISLALYIQQQLQLLTYFQNNPEHVKLHPTGDGRFSVAALVKKEGATNTVVLVSHFDVVNVDDYGKWKDLAFRPDELTAQFYENAHVLPADARADVESGEWLFGRGIMDMKCGVASQLALVERAANGLFDGNILLLAVCDEEVNSKGMISTVPLLLEWEEKYNLHYVACLNCEPMFARYPGDSTKYIYTGSLGKILPGFFCYGKEAHAGEPLAGLNANMMTSYITCELELNTDFCEEVEGEITPPPTSLLQRDLKKEYSVQTPHKGVSLYNVFLMEKSIMQITDELRAAAERAARAIEGAYRKQAQQFATLQCSVPQEMSVRVISFAELLSYANQMYGRERIAALTAQGQDERELAISYVDEMVTLCSELAPCIVLFYVPPFYPAVSSRHHEGIRTVTKCVLTQAWEQYGIAIQEQKYFGGLSDLSYTGLSQPLDKLSENMPLWGTIYELPLQELQSLHLPVLNIGPVGKDAHKWTERLDVAYATGPLQELLRDAVEQLLNP</sequence>
<dbReference type="Gene3D" id="3.40.630.10">
    <property type="entry name" value="Zn peptidases"/>
    <property type="match status" value="1"/>
</dbReference>
<dbReference type="InterPro" id="IPR050072">
    <property type="entry name" value="Peptidase_M20A"/>
</dbReference>
<dbReference type="InterPro" id="IPR012166">
    <property type="entry name" value="Uncharacterised_RocB"/>
</dbReference>
<organism evidence="1 2">
    <name type="scientific">Ectobacillus antri</name>
    <dbReference type="NCBI Taxonomy" id="2486280"/>
    <lineage>
        <taxon>Bacteria</taxon>
        <taxon>Bacillati</taxon>
        <taxon>Bacillota</taxon>
        <taxon>Bacilli</taxon>
        <taxon>Bacillales</taxon>
        <taxon>Bacillaceae</taxon>
        <taxon>Ectobacillus</taxon>
    </lineage>
</organism>
<dbReference type="SUPFAM" id="SSF53187">
    <property type="entry name" value="Zn-dependent exopeptidases"/>
    <property type="match status" value="1"/>
</dbReference>
<dbReference type="PANTHER" id="PTHR43808:SF27">
    <property type="entry name" value="PROTEIN ROCB"/>
    <property type="match status" value="1"/>
</dbReference>
<proteinExistence type="predicted"/>
<reference evidence="1 2" key="1">
    <citation type="submission" date="2023-04" db="EMBL/GenBank/DDBJ databases">
        <title>Ectobacillus antri isolated from activated sludge.</title>
        <authorList>
            <person name="Yan P."/>
            <person name="Liu X."/>
        </authorList>
    </citation>
    <scope>NUCLEOTIDE SEQUENCE [LARGE SCALE GENOMIC DNA]</scope>
    <source>
        <strain evidence="1 2">C18H</strain>
    </source>
</reference>
<evidence type="ECO:0000313" key="1">
    <source>
        <dbReference type="EMBL" id="MDG5753731.1"/>
    </source>
</evidence>
<name>A0ABT6H5K8_9BACI</name>
<dbReference type="InterPro" id="IPR002933">
    <property type="entry name" value="Peptidase_M20"/>
</dbReference>
<dbReference type="PANTHER" id="PTHR43808">
    <property type="entry name" value="ACETYLORNITHINE DEACETYLASE"/>
    <property type="match status" value="1"/>
</dbReference>
<gene>
    <name evidence="1" type="ORF">P6P90_07065</name>
</gene>
<accession>A0ABT6H5K8</accession>
<dbReference type="Pfam" id="PF01546">
    <property type="entry name" value="Peptidase_M20"/>
    <property type="match status" value="1"/>
</dbReference>
<dbReference type="EMBL" id="JARULN010000004">
    <property type="protein sequence ID" value="MDG5753731.1"/>
    <property type="molecule type" value="Genomic_DNA"/>
</dbReference>
<protein>
    <submittedName>
        <fullName evidence="1">M20/M25/M40 family metallo-hydrolase</fullName>
    </submittedName>
</protein>
<comment type="caution">
    <text evidence="1">The sequence shown here is derived from an EMBL/GenBank/DDBJ whole genome shotgun (WGS) entry which is preliminary data.</text>
</comment>
<keyword evidence="2" id="KW-1185">Reference proteome</keyword>
<dbReference type="RefSeq" id="WP_124562878.1">
    <property type="nucleotide sequence ID" value="NZ_JARRRY010000027.1"/>
</dbReference>
<evidence type="ECO:0000313" key="2">
    <source>
        <dbReference type="Proteomes" id="UP001218246"/>
    </source>
</evidence>